<keyword evidence="1" id="KW-0812">Transmembrane</keyword>
<keyword evidence="1" id="KW-0472">Membrane</keyword>
<proteinExistence type="predicted"/>
<dbReference type="RefSeq" id="WP_339091100.1">
    <property type="nucleotide sequence ID" value="NZ_LR743507.1"/>
</dbReference>
<accession>A0A679JI86</accession>
<dbReference type="EMBL" id="LR743507">
    <property type="protein sequence ID" value="CAA2105982.1"/>
    <property type="molecule type" value="Genomic_DNA"/>
</dbReference>
<dbReference type="AlphaFoldDB" id="A0A679JI86"/>
<evidence type="ECO:0000256" key="2">
    <source>
        <dbReference type="SAM" id="SignalP"/>
    </source>
</evidence>
<name>A0A679JI86_VARPD</name>
<feature type="chain" id="PRO_5025487754" evidence="2">
    <location>
        <begin position="23"/>
        <end position="169"/>
    </location>
</feature>
<feature type="transmembrane region" description="Helical" evidence="1">
    <location>
        <begin position="32"/>
        <end position="50"/>
    </location>
</feature>
<feature type="signal peptide" evidence="2">
    <location>
        <begin position="1"/>
        <end position="22"/>
    </location>
</feature>
<keyword evidence="1" id="KW-1133">Transmembrane helix</keyword>
<evidence type="ECO:0000256" key="1">
    <source>
        <dbReference type="SAM" id="Phobius"/>
    </source>
</evidence>
<sequence length="169" mass="17846">MNKTFSSAAAAWLLAYSAVCYANTTLAQDVMAFDWISLGLAGAAGLLGGIGRTMVTMMSFKALVGDLKFVLAKDMLVAVVGGVFALICVEAWNSAADAMKQIDLVSLPQITRGWRIWILVVAGASRGRWLGVVDKFVTDAIDNARAKVRNGAPADPAVSDVVPLNESKP</sequence>
<gene>
    <name evidence="3" type="ORF">VVAX_03522</name>
</gene>
<feature type="transmembrane region" description="Helical" evidence="1">
    <location>
        <begin position="71"/>
        <end position="92"/>
    </location>
</feature>
<keyword evidence="2" id="KW-0732">Signal</keyword>
<protein>
    <submittedName>
        <fullName evidence="3">Uncharacterized protein</fullName>
    </submittedName>
</protein>
<reference evidence="3" key="1">
    <citation type="submission" date="2019-12" db="EMBL/GenBank/DDBJ databases">
        <authorList>
            <person name="Cremers G."/>
        </authorList>
    </citation>
    <scope>NUCLEOTIDE SEQUENCE</scope>
    <source>
        <strain evidence="3">Vvax</strain>
    </source>
</reference>
<organism evidence="3">
    <name type="scientific">Variovorax paradoxus</name>
    <dbReference type="NCBI Taxonomy" id="34073"/>
    <lineage>
        <taxon>Bacteria</taxon>
        <taxon>Pseudomonadati</taxon>
        <taxon>Pseudomonadota</taxon>
        <taxon>Betaproteobacteria</taxon>
        <taxon>Burkholderiales</taxon>
        <taxon>Comamonadaceae</taxon>
        <taxon>Variovorax</taxon>
    </lineage>
</organism>
<evidence type="ECO:0000313" key="3">
    <source>
        <dbReference type="EMBL" id="CAA2105982.1"/>
    </source>
</evidence>